<organism evidence="2 3">
    <name type="scientific">Tsukamurella soli</name>
    <dbReference type="NCBI Taxonomy" id="644556"/>
    <lineage>
        <taxon>Bacteria</taxon>
        <taxon>Bacillati</taxon>
        <taxon>Actinomycetota</taxon>
        <taxon>Actinomycetes</taxon>
        <taxon>Mycobacteriales</taxon>
        <taxon>Tsukamurellaceae</taxon>
        <taxon>Tsukamurella</taxon>
    </lineage>
</organism>
<dbReference type="Pfam" id="PF12728">
    <property type="entry name" value="HTH_17"/>
    <property type="match status" value="1"/>
</dbReference>
<evidence type="ECO:0000313" key="3">
    <source>
        <dbReference type="Proteomes" id="UP001500635"/>
    </source>
</evidence>
<keyword evidence="3" id="KW-1185">Reference proteome</keyword>
<comment type="caution">
    <text evidence="2">The sequence shown here is derived from an EMBL/GenBank/DDBJ whole genome shotgun (WGS) entry which is preliminary data.</text>
</comment>
<dbReference type="EMBL" id="BAABFR010000114">
    <property type="protein sequence ID" value="GAA4403898.1"/>
    <property type="molecule type" value="Genomic_DNA"/>
</dbReference>
<dbReference type="InterPro" id="IPR010093">
    <property type="entry name" value="SinI_DNA-bd"/>
</dbReference>
<dbReference type="RefSeq" id="WP_345000532.1">
    <property type="nucleotide sequence ID" value="NZ_BAABFR010000114.1"/>
</dbReference>
<evidence type="ECO:0000313" key="2">
    <source>
        <dbReference type="EMBL" id="GAA4403898.1"/>
    </source>
</evidence>
<reference evidence="3" key="1">
    <citation type="journal article" date="2019" name="Int. J. Syst. Evol. Microbiol.">
        <title>The Global Catalogue of Microorganisms (GCM) 10K type strain sequencing project: providing services to taxonomists for standard genome sequencing and annotation.</title>
        <authorList>
            <consortium name="The Broad Institute Genomics Platform"/>
            <consortium name="The Broad Institute Genome Sequencing Center for Infectious Disease"/>
            <person name="Wu L."/>
            <person name="Ma J."/>
        </authorList>
    </citation>
    <scope>NUCLEOTIDE SEQUENCE [LARGE SCALE GENOMIC DNA]</scope>
    <source>
        <strain evidence="3">JCM 17688</strain>
    </source>
</reference>
<accession>A0ABP8KCL5</accession>
<evidence type="ECO:0000259" key="1">
    <source>
        <dbReference type="Pfam" id="PF12728"/>
    </source>
</evidence>
<gene>
    <name evidence="2" type="ORF">GCM10023147_45860</name>
</gene>
<name>A0ABP8KCL5_9ACTN</name>
<sequence length="89" mass="9204">MIQINGWHGACPECGRGGGMAPAPEAVPEVPRAHSVHQVAGHLHVSDKTVYRLTRSGQLRSVKIGARTVILASDLAAYLAAHSGRGGAA</sequence>
<protein>
    <recommendedName>
        <fullName evidence="1">Helix-turn-helix domain-containing protein</fullName>
    </recommendedName>
</protein>
<proteinExistence type="predicted"/>
<feature type="domain" description="Helix-turn-helix" evidence="1">
    <location>
        <begin position="36"/>
        <end position="82"/>
    </location>
</feature>
<dbReference type="InterPro" id="IPR041657">
    <property type="entry name" value="HTH_17"/>
</dbReference>
<dbReference type="NCBIfam" id="TIGR01764">
    <property type="entry name" value="excise"/>
    <property type="match status" value="1"/>
</dbReference>
<dbReference type="Proteomes" id="UP001500635">
    <property type="component" value="Unassembled WGS sequence"/>
</dbReference>